<dbReference type="InterPro" id="IPR017972">
    <property type="entry name" value="Cyt_P450_CS"/>
</dbReference>
<dbReference type="InterPro" id="IPR002401">
    <property type="entry name" value="Cyt_P450_E_grp-I"/>
</dbReference>
<evidence type="ECO:0000256" key="4">
    <source>
        <dbReference type="ARBA" id="ARBA00023002"/>
    </source>
</evidence>
<dbReference type="GO" id="GO:0005506">
    <property type="term" value="F:iron ion binding"/>
    <property type="evidence" value="ECO:0007669"/>
    <property type="project" value="InterPro"/>
</dbReference>
<keyword evidence="8" id="KW-0812">Transmembrane</keyword>
<protein>
    <recommendedName>
        <fullName evidence="11">Cytochrome P450</fullName>
    </recommendedName>
</protein>
<dbReference type="PROSITE" id="PS00086">
    <property type="entry name" value="CYTOCHROME_P450"/>
    <property type="match status" value="1"/>
</dbReference>
<dbReference type="InterPro" id="IPR036396">
    <property type="entry name" value="Cyt_P450_sf"/>
</dbReference>
<keyword evidence="5 6" id="KW-0408">Iron</keyword>
<comment type="cofactor">
    <cofactor evidence="1 6">
        <name>heme</name>
        <dbReference type="ChEBI" id="CHEBI:30413"/>
    </cofactor>
</comment>
<dbReference type="SUPFAM" id="SSF48264">
    <property type="entry name" value="Cytochrome P450"/>
    <property type="match status" value="1"/>
</dbReference>
<dbReference type="EMBL" id="KN833816">
    <property type="protein sequence ID" value="KIK17947.1"/>
    <property type="molecule type" value="Genomic_DNA"/>
</dbReference>
<dbReference type="OrthoDB" id="1844152at2759"/>
<keyword evidence="8" id="KW-1133">Transmembrane helix</keyword>
<dbReference type="HOGENOM" id="CLU_022195_0_2_1"/>
<evidence type="ECO:0000256" key="2">
    <source>
        <dbReference type="ARBA" id="ARBA00010617"/>
    </source>
</evidence>
<dbReference type="AlphaFoldDB" id="A0A0C9Z6A8"/>
<evidence type="ECO:0000256" key="1">
    <source>
        <dbReference type="ARBA" id="ARBA00001971"/>
    </source>
</evidence>
<dbReference type="GO" id="GO:0016705">
    <property type="term" value="F:oxidoreductase activity, acting on paired donors, with incorporation or reduction of molecular oxygen"/>
    <property type="evidence" value="ECO:0007669"/>
    <property type="project" value="InterPro"/>
</dbReference>
<keyword evidence="4 7" id="KW-0560">Oxidoreductase</keyword>
<organism evidence="9 10">
    <name type="scientific">Pisolithus microcarpus 441</name>
    <dbReference type="NCBI Taxonomy" id="765257"/>
    <lineage>
        <taxon>Eukaryota</taxon>
        <taxon>Fungi</taxon>
        <taxon>Dikarya</taxon>
        <taxon>Basidiomycota</taxon>
        <taxon>Agaricomycotina</taxon>
        <taxon>Agaricomycetes</taxon>
        <taxon>Agaricomycetidae</taxon>
        <taxon>Boletales</taxon>
        <taxon>Sclerodermatineae</taxon>
        <taxon>Pisolithaceae</taxon>
        <taxon>Pisolithus</taxon>
    </lineage>
</organism>
<evidence type="ECO:0008006" key="11">
    <source>
        <dbReference type="Google" id="ProtNLM"/>
    </source>
</evidence>
<dbReference type="CDD" id="cd11041">
    <property type="entry name" value="CYP503A1-like"/>
    <property type="match status" value="1"/>
</dbReference>
<dbReference type="STRING" id="765257.A0A0C9Z6A8"/>
<comment type="similarity">
    <text evidence="2 7">Belongs to the cytochrome P450 family.</text>
</comment>
<dbReference type="Pfam" id="PF00067">
    <property type="entry name" value="p450"/>
    <property type="match status" value="1"/>
</dbReference>
<evidence type="ECO:0000313" key="10">
    <source>
        <dbReference type="Proteomes" id="UP000054018"/>
    </source>
</evidence>
<dbReference type="Proteomes" id="UP000054018">
    <property type="component" value="Unassembled WGS sequence"/>
</dbReference>
<evidence type="ECO:0000256" key="8">
    <source>
        <dbReference type="SAM" id="Phobius"/>
    </source>
</evidence>
<reference evidence="9 10" key="1">
    <citation type="submission" date="2014-04" db="EMBL/GenBank/DDBJ databases">
        <authorList>
            <consortium name="DOE Joint Genome Institute"/>
            <person name="Kuo A."/>
            <person name="Kohler A."/>
            <person name="Costa M.D."/>
            <person name="Nagy L.G."/>
            <person name="Floudas D."/>
            <person name="Copeland A."/>
            <person name="Barry K.W."/>
            <person name="Cichocki N."/>
            <person name="Veneault-Fourrey C."/>
            <person name="LaButti K."/>
            <person name="Lindquist E.A."/>
            <person name="Lipzen A."/>
            <person name="Lundell T."/>
            <person name="Morin E."/>
            <person name="Murat C."/>
            <person name="Sun H."/>
            <person name="Tunlid A."/>
            <person name="Henrissat B."/>
            <person name="Grigoriev I.V."/>
            <person name="Hibbett D.S."/>
            <person name="Martin F."/>
            <person name="Nordberg H.P."/>
            <person name="Cantor M.N."/>
            <person name="Hua S.X."/>
        </authorList>
    </citation>
    <scope>NUCLEOTIDE SEQUENCE [LARGE SCALE GENOMIC DNA]</scope>
    <source>
        <strain evidence="9 10">441</strain>
    </source>
</reference>
<gene>
    <name evidence="9" type="ORF">PISMIDRAFT_14746</name>
</gene>
<evidence type="ECO:0000256" key="3">
    <source>
        <dbReference type="ARBA" id="ARBA00022723"/>
    </source>
</evidence>
<keyword evidence="3 6" id="KW-0479">Metal-binding</keyword>
<feature type="binding site" description="axial binding residue" evidence="6">
    <location>
        <position position="442"/>
    </location>
    <ligand>
        <name>heme</name>
        <dbReference type="ChEBI" id="CHEBI:30413"/>
    </ligand>
    <ligandPart>
        <name>Fe</name>
        <dbReference type="ChEBI" id="CHEBI:18248"/>
    </ligandPart>
</feature>
<keyword evidence="7" id="KW-0503">Monooxygenase</keyword>
<accession>A0A0C9Z6A8</accession>
<dbReference type="GO" id="GO:0020037">
    <property type="term" value="F:heme binding"/>
    <property type="evidence" value="ECO:0007669"/>
    <property type="project" value="InterPro"/>
</dbReference>
<keyword evidence="6 7" id="KW-0349">Heme</keyword>
<name>A0A0C9Z6A8_9AGAM</name>
<evidence type="ECO:0000313" key="9">
    <source>
        <dbReference type="EMBL" id="KIK17947.1"/>
    </source>
</evidence>
<evidence type="ECO:0000256" key="7">
    <source>
        <dbReference type="RuleBase" id="RU000461"/>
    </source>
</evidence>
<sequence>MTDISLTNHVLAAATCITVLIVALKLFKSSNLDHIPSVGYSYWPASYISAFKYMSSAAQILQEGYVKYKGAPFKIPTLNRWVVVVGRQNLEDIKKATDDELSLVEAVNDTIKIDYLIGPAISADPYHIPLARIRLSRKLGLYYPDMKDEVHIAFEELLGLKDNAWKSVVAVATIREIVCRASNRVIVGLPLCRDPDWIDLNARYAVDVAFDANILNMFPKFLVPFVSKVLPNSAAGIKRATKHLDPLIEERFRCMKEHGDEWSDKPNDFLQWLIDEKEECTTRQLTLRVLTLSFASIHSTTNTCTQALYNLAANPQYVEPLREEVDAVIREHGWTKEAMVLMQKVDSFLAETLRLEGVLTTSVQRKALKDLTLSDGTFIPKGTHLYVPTYVFHRDSAIYENPGIFDPLRFFRLNDDGNESSRHRMVAMNRNYFPFGYGKHACPGRFLAADELKTMFAHILTSYDVKFEDRVSRPASIYWDSNVIADPTVRLLFRKRARN</sequence>
<dbReference type="Gene3D" id="1.10.630.10">
    <property type="entry name" value="Cytochrome P450"/>
    <property type="match status" value="1"/>
</dbReference>
<dbReference type="PRINTS" id="PR00463">
    <property type="entry name" value="EP450I"/>
</dbReference>
<keyword evidence="10" id="KW-1185">Reference proteome</keyword>
<dbReference type="GO" id="GO:0004497">
    <property type="term" value="F:monooxygenase activity"/>
    <property type="evidence" value="ECO:0007669"/>
    <property type="project" value="UniProtKB-KW"/>
</dbReference>
<dbReference type="InterPro" id="IPR001128">
    <property type="entry name" value="Cyt_P450"/>
</dbReference>
<evidence type="ECO:0000256" key="5">
    <source>
        <dbReference type="ARBA" id="ARBA00023004"/>
    </source>
</evidence>
<keyword evidence="8" id="KW-0472">Membrane</keyword>
<dbReference type="PANTHER" id="PTHR46206">
    <property type="entry name" value="CYTOCHROME P450"/>
    <property type="match status" value="1"/>
</dbReference>
<feature type="transmembrane region" description="Helical" evidence="8">
    <location>
        <begin position="6"/>
        <end position="27"/>
    </location>
</feature>
<proteinExistence type="inferred from homology"/>
<evidence type="ECO:0000256" key="6">
    <source>
        <dbReference type="PIRSR" id="PIRSR602401-1"/>
    </source>
</evidence>
<reference evidence="10" key="2">
    <citation type="submission" date="2015-01" db="EMBL/GenBank/DDBJ databases">
        <title>Evolutionary Origins and Diversification of the Mycorrhizal Mutualists.</title>
        <authorList>
            <consortium name="DOE Joint Genome Institute"/>
            <consortium name="Mycorrhizal Genomics Consortium"/>
            <person name="Kohler A."/>
            <person name="Kuo A."/>
            <person name="Nagy L.G."/>
            <person name="Floudas D."/>
            <person name="Copeland A."/>
            <person name="Barry K.W."/>
            <person name="Cichocki N."/>
            <person name="Veneault-Fourrey C."/>
            <person name="LaButti K."/>
            <person name="Lindquist E.A."/>
            <person name="Lipzen A."/>
            <person name="Lundell T."/>
            <person name="Morin E."/>
            <person name="Murat C."/>
            <person name="Riley R."/>
            <person name="Ohm R."/>
            <person name="Sun H."/>
            <person name="Tunlid A."/>
            <person name="Henrissat B."/>
            <person name="Grigoriev I.V."/>
            <person name="Hibbett D.S."/>
            <person name="Martin F."/>
        </authorList>
    </citation>
    <scope>NUCLEOTIDE SEQUENCE [LARGE SCALE GENOMIC DNA]</scope>
    <source>
        <strain evidence="10">441</strain>
    </source>
</reference>